<evidence type="ECO:0000256" key="1">
    <source>
        <dbReference type="SAM" id="MobiDB-lite"/>
    </source>
</evidence>
<dbReference type="EMBL" id="JAHRIM010042419">
    <property type="protein sequence ID" value="MEQ2267533.1"/>
    <property type="molecule type" value="Genomic_DNA"/>
</dbReference>
<organism evidence="2 3">
    <name type="scientific">Xenotaenia resolanae</name>
    <dbReference type="NCBI Taxonomy" id="208358"/>
    <lineage>
        <taxon>Eukaryota</taxon>
        <taxon>Metazoa</taxon>
        <taxon>Chordata</taxon>
        <taxon>Craniata</taxon>
        <taxon>Vertebrata</taxon>
        <taxon>Euteleostomi</taxon>
        <taxon>Actinopterygii</taxon>
        <taxon>Neopterygii</taxon>
        <taxon>Teleostei</taxon>
        <taxon>Neoteleostei</taxon>
        <taxon>Acanthomorphata</taxon>
        <taxon>Ovalentaria</taxon>
        <taxon>Atherinomorphae</taxon>
        <taxon>Cyprinodontiformes</taxon>
        <taxon>Goodeidae</taxon>
        <taxon>Xenotaenia</taxon>
    </lineage>
</organism>
<name>A0ABV0WF79_9TELE</name>
<protein>
    <submittedName>
        <fullName evidence="2">Uncharacterized protein</fullName>
    </submittedName>
</protein>
<feature type="region of interest" description="Disordered" evidence="1">
    <location>
        <begin position="92"/>
        <end position="115"/>
    </location>
</feature>
<accession>A0ABV0WF79</accession>
<keyword evidence="3" id="KW-1185">Reference proteome</keyword>
<sequence length="115" mass="12477">MLVVLGDGEGQEQGDFREDHRGGWVMLMCVITAMSLDTGPEIAPIRMVHPEGMGVMVPPWLLRPAHTEAEVAQHAVHTDHNSNYRPGTSLVSGLSTTEGPHRPQKTAGLRTPCCL</sequence>
<proteinExistence type="predicted"/>
<gene>
    <name evidence="2" type="ORF">XENORESO_006919</name>
</gene>
<reference evidence="2 3" key="1">
    <citation type="submission" date="2021-06" db="EMBL/GenBank/DDBJ databases">
        <authorList>
            <person name="Palmer J.M."/>
        </authorList>
    </citation>
    <scope>NUCLEOTIDE SEQUENCE [LARGE SCALE GENOMIC DNA]</scope>
    <source>
        <strain evidence="2 3">XR_2019</strain>
        <tissue evidence="2">Muscle</tissue>
    </source>
</reference>
<comment type="caution">
    <text evidence="2">The sequence shown here is derived from an EMBL/GenBank/DDBJ whole genome shotgun (WGS) entry which is preliminary data.</text>
</comment>
<evidence type="ECO:0000313" key="3">
    <source>
        <dbReference type="Proteomes" id="UP001444071"/>
    </source>
</evidence>
<evidence type="ECO:0000313" key="2">
    <source>
        <dbReference type="EMBL" id="MEQ2267533.1"/>
    </source>
</evidence>
<dbReference type="Proteomes" id="UP001444071">
    <property type="component" value="Unassembled WGS sequence"/>
</dbReference>